<accession>A0A835ZB11</accession>
<dbReference type="Proteomes" id="UP000664859">
    <property type="component" value="Unassembled WGS sequence"/>
</dbReference>
<keyword evidence="7" id="KW-0969">Cilium</keyword>
<gene>
    <name evidence="13" type="ORF">JKP88DRAFT_262090</name>
</gene>
<dbReference type="GO" id="GO:0005813">
    <property type="term" value="C:centrosome"/>
    <property type="evidence" value="ECO:0007669"/>
    <property type="project" value="UniProtKB-SubCell"/>
</dbReference>
<evidence type="ECO:0000256" key="5">
    <source>
        <dbReference type="ARBA" id="ARBA00022794"/>
    </source>
</evidence>
<keyword evidence="4" id="KW-0963">Cytoplasm</keyword>
<feature type="compositionally biased region" description="Low complexity" evidence="11">
    <location>
        <begin position="202"/>
        <end position="222"/>
    </location>
</feature>
<feature type="domain" description="Rhodanese" evidence="12">
    <location>
        <begin position="93"/>
        <end position="188"/>
    </location>
</feature>
<evidence type="ECO:0000256" key="3">
    <source>
        <dbReference type="ARBA" id="ARBA00022448"/>
    </source>
</evidence>
<comment type="caution">
    <text evidence="13">The sequence shown here is derived from an EMBL/GenBank/DDBJ whole genome shotgun (WGS) entry which is preliminary data.</text>
</comment>
<dbReference type="AlphaFoldDB" id="A0A835ZB11"/>
<dbReference type="InterPro" id="IPR051889">
    <property type="entry name" value="CEP41"/>
</dbReference>
<dbReference type="InterPro" id="IPR001763">
    <property type="entry name" value="Rhodanese-like_dom"/>
</dbReference>
<evidence type="ECO:0000256" key="7">
    <source>
        <dbReference type="ARBA" id="ARBA00023069"/>
    </source>
</evidence>
<feature type="compositionally biased region" description="Polar residues" evidence="11">
    <location>
        <begin position="238"/>
        <end position="252"/>
    </location>
</feature>
<comment type="similarity">
    <text evidence="10">Belongs to the CEP41 family.</text>
</comment>
<dbReference type="InterPro" id="IPR036873">
    <property type="entry name" value="Rhodanese-like_dom_sf"/>
</dbReference>
<dbReference type="Pfam" id="PF00581">
    <property type="entry name" value="Rhodanese"/>
    <property type="match status" value="1"/>
</dbReference>
<dbReference type="PROSITE" id="PS50206">
    <property type="entry name" value="RHODANESE_3"/>
    <property type="match status" value="1"/>
</dbReference>
<dbReference type="Gene3D" id="3.40.250.10">
    <property type="entry name" value="Rhodanese-like domain"/>
    <property type="match status" value="1"/>
</dbReference>
<keyword evidence="3" id="KW-0813">Transport</keyword>
<evidence type="ECO:0000256" key="4">
    <source>
        <dbReference type="ARBA" id="ARBA00022490"/>
    </source>
</evidence>
<dbReference type="GO" id="GO:0015031">
    <property type="term" value="P:protein transport"/>
    <property type="evidence" value="ECO:0007669"/>
    <property type="project" value="UniProtKB-KW"/>
</dbReference>
<feature type="region of interest" description="Disordered" evidence="11">
    <location>
        <begin position="187"/>
        <end position="299"/>
    </location>
</feature>
<dbReference type="PANTHER" id="PTHR44390:SF1">
    <property type="entry name" value="CENTROSOMAL PROTEIN OF 41 KDA"/>
    <property type="match status" value="1"/>
</dbReference>
<comment type="subcellular location">
    <subcellularLocation>
        <location evidence="1">Cytoplasm</location>
        <location evidence="1">Cytoskeleton</location>
        <location evidence="1">Cilium basal body</location>
    </subcellularLocation>
    <subcellularLocation>
        <location evidence="2">Cytoplasm</location>
        <location evidence="2">Cytoskeleton</location>
        <location evidence="2">Microtubule organizing center</location>
        <location evidence="2">Centrosome</location>
    </subcellularLocation>
</comment>
<dbReference type="EMBL" id="JAFCMP010000046">
    <property type="protein sequence ID" value="KAG5189748.1"/>
    <property type="molecule type" value="Genomic_DNA"/>
</dbReference>
<evidence type="ECO:0000256" key="2">
    <source>
        <dbReference type="ARBA" id="ARBA00004300"/>
    </source>
</evidence>
<keyword evidence="14" id="KW-1185">Reference proteome</keyword>
<protein>
    <submittedName>
        <fullName evidence="13">Rhodanese-like domain-containing protein</fullName>
    </submittedName>
</protein>
<dbReference type="GO" id="GO:0060271">
    <property type="term" value="P:cilium assembly"/>
    <property type="evidence" value="ECO:0007669"/>
    <property type="project" value="TreeGrafter"/>
</dbReference>
<sequence length="299" mass="33161">MERRIPENPRYAHVRSRLDTGLTVDKVKYVTAKEFLRRRDEPYYRVTPGQLFDLLSEYEQDLQEGVQDMASKQDPDSHGPVVVTYTEEAEAAYDRPYLILDLRTPEEYTVHRVAQARSFPIVMLNQDRMTAELFKFKNREGTLIVLYEDEERLACQAAQTLLHRGFDNVYVLSGGLQAFTHLHPDFIEGTPPVPKSQKGTARRSSTGSTGAASVASRVAPSRLGSIAGASTRAPPSRGSATVRSLASHTTSMGPDMMRRASLDAMRDSHRGSLKGGMSQGTTLSVAESVISRATSRRGR</sequence>
<dbReference type="GO" id="GO:0036064">
    <property type="term" value="C:ciliary basal body"/>
    <property type="evidence" value="ECO:0007669"/>
    <property type="project" value="TreeGrafter"/>
</dbReference>
<evidence type="ECO:0000256" key="6">
    <source>
        <dbReference type="ARBA" id="ARBA00022927"/>
    </source>
</evidence>
<dbReference type="SMART" id="SM00450">
    <property type="entry name" value="RHOD"/>
    <property type="match status" value="1"/>
</dbReference>
<reference evidence="13" key="1">
    <citation type="submission" date="2021-02" db="EMBL/GenBank/DDBJ databases">
        <title>First Annotated Genome of the Yellow-green Alga Tribonema minus.</title>
        <authorList>
            <person name="Mahan K.M."/>
        </authorList>
    </citation>
    <scope>NUCLEOTIDE SEQUENCE</scope>
    <source>
        <strain evidence="13">UTEX B ZZ1240</strain>
    </source>
</reference>
<feature type="compositionally biased region" description="Basic and acidic residues" evidence="11">
    <location>
        <begin position="256"/>
        <end position="270"/>
    </location>
</feature>
<dbReference type="PANTHER" id="PTHR44390">
    <property type="entry name" value="CENTROSOMAL PROTEIN OF 41 KDA"/>
    <property type="match status" value="1"/>
</dbReference>
<proteinExistence type="inferred from homology"/>
<evidence type="ECO:0000256" key="8">
    <source>
        <dbReference type="ARBA" id="ARBA00023212"/>
    </source>
</evidence>
<dbReference type="SUPFAM" id="SSF52821">
    <property type="entry name" value="Rhodanese/Cell cycle control phosphatase"/>
    <property type="match status" value="1"/>
</dbReference>
<evidence type="ECO:0000256" key="11">
    <source>
        <dbReference type="SAM" id="MobiDB-lite"/>
    </source>
</evidence>
<evidence type="ECO:0000256" key="10">
    <source>
        <dbReference type="ARBA" id="ARBA00038465"/>
    </source>
</evidence>
<keyword evidence="8" id="KW-0206">Cytoskeleton</keyword>
<evidence type="ECO:0000313" key="14">
    <source>
        <dbReference type="Proteomes" id="UP000664859"/>
    </source>
</evidence>
<dbReference type="OrthoDB" id="70250at2759"/>
<evidence type="ECO:0000313" key="13">
    <source>
        <dbReference type="EMBL" id="KAG5189748.1"/>
    </source>
</evidence>
<keyword evidence="9" id="KW-0966">Cell projection</keyword>
<organism evidence="13 14">
    <name type="scientific">Tribonema minus</name>
    <dbReference type="NCBI Taxonomy" id="303371"/>
    <lineage>
        <taxon>Eukaryota</taxon>
        <taxon>Sar</taxon>
        <taxon>Stramenopiles</taxon>
        <taxon>Ochrophyta</taxon>
        <taxon>PX clade</taxon>
        <taxon>Xanthophyceae</taxon>
        <taxon>Tribonematales</taxon>
        <taxon>Tribonemataceae</taxon>
        <taxon>Tribonema</taxon>
    </lineage>
</organism>
<keyword evidence="5" id="KW-0970">Cilium biogenesis/degradation</keyword>
<dbReference type="CDD" id="cd00158">
    <property type="entry name" value="RHOD"/>
    <property type="match status" value="1"/>
</dbReference>
<keyword evidence="6" id="KW-0653">Protein transport</keyword>
<evidence type="ECO:0000259" key="12">
    <source>
        <dbReference type="PROSITE" id="PS50206"/>
    </source>
</evidence>
<evidence type="ECO:0000256" key="1">
    <source>
        <dbReference type="ARBA" id="ARBA00004120"/>
    </source>
</evidence>
<evidence type="ECO:0000256" key="9">
    <source>
        <dbReference type="ARBA" id="ARBA00023273"/>
    </source>
</evidence>
<name>A0A835ZB11_9STRA</name>